<sequence length="53" mass="5810">MAPRVALDRSLFAGRAPKPPRVRPARTRGDRAGTPVWTLRARSREAADKNAGQ</sequence>
<evidence type="ECO:0000313" key="3">
    <source>
        <dbReference type="Proteomes" id="UP000061569"/>
    </source>
</evidence>
<evidence type="ECO:0000256" key="1">
    <source>
        <dbReference type="SAM" id="MobiDB-lite"/>
    </source>
</evidence>
<proteinExistence type="predicted"/>
<reference evidence="2 3" key="1">
    <citation type="submission" date="2015-11" db="EMBL/GenBank/DDBJ databases">
        <title>Genome sequences of Lysobacter enzymogenes strain C3 and Lysobacter antibioticus ATCC 29479.</title>
        <authorList>
            <person name="Kobayashi D.Y."/>
        </authorList>
    </citation>
    <scope>NUCLEOTIDE SEQUENCE [LARGE SCALE GENOMIC DNA]</scope>
    <source>
        <strain evidence="2 3">C3</strain>
    </source>
</reference>
<dbReference type="KEGG" id="lez:GLE_0792"/>
<name>A0A0S2DCB5_LYSEN</name>
<dbReference type="PATRIC" id="fig|69.6.peg.781"/>
<evidence type="ECO:0000313" key="2">
    <source>
        <dbReference type="EMBL" id="ALN56150.1"/>
    </source>
</evidence>
<protein>
    <submittedName>
        <fullName evidence="2">Uncharacterized protein</fullName>
    </submittedName>
</protein>
<feature type="region of interest" description="Disordered" evidence="1">
    <location>
        <begin position="1"/>
        <end position="33"/>
    </location>
</feature>
<dbReference type="AlphaFoldDB" id="A0A0S2DCB5"/>
<dbReference type="EMBL" id="CP013140">
    <property type="protein sequence ID" value="ALN56150.1"/>
    <property type="molecule type" value="Genomic_DNA"/>
</dbReference>
<accession>A0A0S2DCB5</accession>
<gene>
    <name evidence="2" type="ORF">GLE_0792</name>
</gene>
<organism evidence="2 3">
    <name type="scientific">Lysobacter enzymogenes</name>
    <dbReference type="NCBI Taxonomy" id="69"/>
    <lineage>
        <taxon>Bacteria</taxon>
        <taxon>Pseudomonadati</taxon>
        <taxon>Pseudomonadota</taxon>
        <taxon>Gammaproteobacteria</taxon>
        <taxon>Lysobacterales</taxon>
        <taxon>Lysobacteraceae</taxon>
        <taxon>Lysobacter</taxon>
    </lineage>
</organism>
<dbReference type="Proteomes" id="UP000061569">
    <property type="component" value="Chromosome"/>
</dbReference>